<dbReference type="Proteomes" id="UP001239111">
    <property type="component" value="Chromosome 1"/>
</dbReference>
<dbReference type="EMBL" id="CM056741">
    <property type="protein sequence ID" value="KAJ8681990.1"/>
    <property type="molecule type" value="Genomic_DNA"/>
</dbReference>
<comment type="caution">
    <text evidence="1">The sequence shown here is derived from an EMBL/GenBank/DDBJ whole genome shotgun (WGS) entry which is preliminary data.</text>
</comment>
<evidence type="ECO:0000313" key="1">
    <source>
        <dbReference type="EMBL" id="KAJ8681990.1"/>
    </source>
</evidence>
<sequence>MNSGNGKMLPRHGSWAEYKNSSHKPVVLSMKFQRKRPISTVQQGDQSSLRPESGPSAKTRSPSSPSDPVHDDNISRPENIEALRRTLENSPQGESKSKTTTHSEASSTGTVDGVCDLEARVRAIVGSPLNVQNQHSLPVEAVLMQQPKPYPPNEYILAFHFDTVKKLWCDKIFSDVTLISSSGQEFRAHKFVLAARSQTFLEMMREPDAKEIPVRDMTDDVLGGILMHIYFGCIPKIISDNVVKFFRASEKFKLQGLKDQCIKVCQKTELKLDNALDILVISIDNNLTELKDQATAFLHQNIENVMETDSYTNMKESHATLMLKLLESYIKQKPSRG</sequence>
<evidence type="ECO:0000313" key="2">
    <source>
        <dbReference type="Proteomes" id="UP001239111"/>
    </source>
</evidence>
<accession>A0ACC2PJN4</accession>
<protein>
    <submittedName>
        <fullName evidence="1">Uncharacterized protein</fullName>
    </submittedName>
</protein>
<proteinExistence type="predicted"/>
<organism evidence="1 2">
    <name type="scientific">Eretmocerus hayati</name>
    <dbReference type="NCBI Taxonomy" id="131215"/>
    <lineage>
        <taxon>Eukaryota</taxon>
        <taxon>Metazoa</taxon>
        <taxon>Ecdysozoa</taxon>
        <taxon>Arthropoda</taxon>
        <taxon>Hexapoda</taxon>
        <taxon>Insecta</taxon>
        <taxon>Pterygota</taxon>
        <taxon>Neoptera</taxon>
        <taxon>Endopterygota</taxon>
        <taxon>Hymenoptera</taxon>
        <taxon>Apocrita</taxon>
        <taxon>Proctotrupomorpha</taxon>
        <taxon>Chalcidoidea</taxon>
        <taxon>Aphelinidae</taxon>
        <taxon>Aphelininae</taxon>
        <taxon>Eretmocerus</taxon>
    </lineage>
</organism>
<gene>
    <name evidence="1" type="ORF">QAD02_017782</name>
</gene>
<name>A0ACC2PJN4_9HYME</name>
<keyword evidence="2" id="KW-1185">Reference proteome</keyword>
<reference evidence="1" key="1">
    <citation type="submission" date="2023-04" db="EMBL/GenBank/DDBJ databases">
        <title>A chromosome-level genome assembly of the parasitoid wasp Eretmocerus hayati.</title>
        <authorList>
            <person name="Zhong Y."/>
            <person name="Liu S."/>
            <person name="Liu Y."/>
        </authorList>
    </citation>
    <scope>NUCLEOTIDE SEQUENCE</scope>
    <source>
        <strain evidence="1">ZJU_SS_LIU_2023</strain>
    </source>
</reference>